<evidence type="ECO:0000313" key="1">
    <source>
        <dbReference type="EMBL" id="DAD83566.1"/>
    </source>
</evidence>
<protein>
    <submittedName>
        <fullName evidence="1">Uncharacterized protein</fullName>
    </submittedName>
</protein>
<proteinExistence type="predicted"/>
<reference evidence="1" key="1">
    <citation type="journal article" date="2021" name="Proc. Natl. Acad. Sci. U.S.A.">
        <title>A Catalog of Tens of Thousands of Viruses from Human Metagenomes Reveals Hidden Associations with Chronic Diseases.</title>
        <authorList>
            <person name="Tisza M.J."/>
            <person name="Buck C.B."/>
        </authorList>
    </citation>
    <scope>NUCLEOTIDE SEQUENCE</scope>
    <source>
        <strain evidence="1">Ctxc31</strain>
    </source>
</reference>
<accession>A0A8S5MMR9</accession>
<dbReference type="EMBL" id="BK014938">
    <property type="protein sequence ID" value="DAD83566.1"/>
    <property type="molecule type" value="Genomic_DNA"/>
</dbReference>
<sequence length="86" mass="10163">MNKRIMTVTEMRRLGKSCIYKVVELDERDGFKSQSFSFEGCVFKHDITNSDADTLISGKVKLMDRPVRHRKFFFYGFSIIEIIKYL</sequence>
<organism evidence="1">
    <name type="scientific">Siphoviridae sp. ctxc31</name>
    <dbReference type="NCBI Taxonomy" id="2826520"/>
    <lineage>
        <taxon>Viruses</taxon>
        <taxon>Duplodnaviria</taxon>
        <taxon>Heunggongvirae</taxon>
        <taxon>Uroviricota</taxon>
        <taxon>Caudoviricetes</taxon>
    </lineage>
</organism>
<name>A0A8S5MMR9_9CAUD</name>